<evidence type="ECO:0000256" key="2">
    <source>
        <dbReference type="ARBA" id="ARBA00004752"/>
    </source>
</evidence>
<comment type="caution">
    <text evidence="10">The sequence shown here is derived from an EMBL/GenBank/DDBJ whole genome shotgun (WGS) entry which is preliminary data.</text>
</comment>
<dbReference type="PANTHER" id="PTHR30627:SF24">
    <property type="entry name" value="PENICILLIN-BINDING PROTEIN 4B"/>
    <property type="match status" value="1"/>
</dbReference>
<evidence type="ECO:0000313" key="11">
    <source>
        <dbReference type="Proteomes" id="UP001372526"/>
    </source>
</evidence>
<evidence type="ECO:0000256" key="4">
    <source>
        <dbReference type="ARBA" id="ARBA00012448"/>
    </source>
</evidence>
<evidence type="ECO:0000256" key="7">
    <source>
        <dbReference type="SAM" id="Phobius"/>
    </source>
</evidence>
<reference evidence="10 11" key="1">
    <citation type="submission" date="2024-01" db="EMBL/GenBank/DDBJ databases">
        <title>Seven novel Bacillus-like species.</title>
        <authorList>
            <person name="Liu G."/>
        </authorList>
    </citation>
    <scope>NUCLEOTIDE SEQUENCE [LARGE SCALE GENOMIC DNA]</scope>
    <source>
        <strain evidence="10 11">FJAT-51639</strain>
    </source>
</reference>
<dbReference type="Proteomes" id="UP001372526">
    <property type="component" value="Unassembled WGS sequence"/>
</dbReference>
<dbReference type="RefSeq" id="WP_336471167.1">
    <property type="nucleotide sequence ID" value="NZ_JBAWSX010000001.1"/>
</dbReference>
<dbReference type="InterPro" id="IPR005311">
    <property type="entry name" value="PBP_dimer"/>
</dbReference>
<evidence type="ECO:0000313" key="10">
    <source>
        <dbReference type="EMBL" id="MEI4800186.1"/>
    </source>
</evidence>
<evidence type="ECO:0000256" key="5">
    <source>
        <dbReference type="ARBA" id="ARBA00023136"/>
    </source>
</evidence>
<comment type="pathway">
    <text evidence="2">Cell wall biogenesis; peptidoglycan biosynthesis.</text>
</comment>
<evidence type="ECO:0000256" key="1">
    <source>
        <dbReference type="ARBA" id="ARBA00004370"/>
    </source>
</evidence>
<comment type="catalytic activity">
    <reaction evidence="6">
        <text>Preferential cleavage: (Ac)2-L-Lys-D-Ala-|-D-Ala. Also transpeptidation of peptidyl-alanyl moieties that are N-acyl substituents of D-alanine.</text>
        <dbReference type="EC" id="3.4.16.4"/>
    </reaction>
</comment>
<feature type="domain" description="Penicillin-binding protein dimerisation" evidence="9">
    <location>
        <begin position="61"/>
        <end position="219"/>
    </location>
</feature>
<dbReference type="SUPFAM" id="SSF56601">
    <property type="entry name" value="beta-lactamase/transpeptidase-like"/>
    <property type="match status" value="1"/>
</dbReference>
<protein>
    <recommendedName>
        <fullName evidence="4">serine-type D-Ala-D-Ala carboxypeptidase</fullName>
        <ecNumber evidence="4">3.4.16.4</ecNumber>
    </recommendedName>
</protein>
<comment type="similarity">
    <text evidence="3">Belongs to the transpeptidase family.</text>
</comment>
<keyword evidence="7" id="KW-1133">Transmembrane helix</keyword>
<dbReference type="Gene3D" id="3.40.710.10">
    <property type="entry name" value="DD-peptidase/beta-lactamase superfamily"/>
    <property type="match status" value="1"/>
</dbReference>
<evidence type="ECO:0000259" key="9">
    <source>
        <dbReference type="Pfam" id="PF03717"/>
    </source>
</evidence>
<evidence type="ECO:0000256" key="3">
    <source>
        <dbReference type="ARBA" id="ARBA00007171"/>
    </source>
</evidence>
<keyword evidence="7" id="KW-0812">Transmembrane</keyword>
<dbReference type="InterPro" id="IPR001460">
    <property type="entry name" value="PCN-bd_Tpept"/>
</dbReference>
<dbReference type="EC" id="3.4.16.4" evidence="4"/>
<name>A0ABU8FBX4_9BACI</name>
<dbReference type="InterPro" id="IPR036138">
    <property type="entry name" value="PBP_dimer_sf"/>
</dbReference>
<dbReference type="InterPro" id="IPR012338">
    <property type="entry name" value="Beta-lactam/transpept-like"/>
</dbReference>
<dbReference type="Gene3D" id="3.90.1310.10">
    <property type="entry name" value="Penicillin-binding protein 2a (Domain 2)"/>
    <property type="match status" value="1"/>
</dbReference>
<dbReference type="Pfam" id="PF00905">
    <property type="entry name" value="Transpeptidase"/>
    <property type="match status" value="1"/>
</dbReference>
<dbReference type="EMBL" id="JBAWSX010000001">
    <property type="protein sequence ID" value="MEI4800186.1"/>
    <property type="molecule type" value="Genomic_DNA"/>
</dbReference>
<comment type="subcellular location">
    <subcellularLocation>
        <location evidence="1">Membrane</location>
    </subcellularLocation>
</comment>
<feature type="transmembrane region" description="Helical" evidence="7">
    <location>
        <begin position="7"/>
        <end position="26"/>
    </location>
</feature>
<keyword evidence="11" id="KW-1185">Reference proteome</keyword>
<proteinExistence type="inferred from homology"/>
<evidence type="ECO:0000259" key="8">
    <source>
        <dbReference type="Pfam" id="PF00905"/>
    </source>
</evidence>
<feature type="domain" description="Penicillin-binding protein transpeptidase" evidence="8">
    <location>
        <begin position="263"/>
        <end position="560"/>
    </location>
</feature>
<keyword evidence="5 7" id="KW-0472">Membrane</keyword>
<evidence type="ECO:0000256" key="6">
    <source>
        <dbReference type="ARBA" id="ARBA00034000"/>
    </source>
</evidence>
<gene>
    <name evidence="10" type="ORF">WAZ07_02395</name>
</gene>
<dbReference type="PANTHER" id="PTHR30627">
    <property type="entry name" value="PEPTIDOGLYCAN D,D-TRANSPEPTIDASE"/>
    <property type="match status" value="1"/>
</dbReference>
<dbReference type="Pfam" id="PF03717">
    <property type="entry name" value="PBP_dimer"/>
    <property type="match status" value="1"/>
</dbReference>
<accession>A0ABU8FBX4</accession>
<dbReference type="SUPFAM" id="SSF56519">
    <property type="entry name" value="Penicillin binding protein dimerisation domain"/>
    <property type="match status" value="1"/>
</dbReference>
<dbReference type="InterPro" id="IPR050515">
    <property type="entry name" value="Beta-lactam/transpept"/>
</dbReference>
<sequence length="585" mass="66666">MKIKRRIIFILLCFMSIILLLIGRLVQIQLIATESFTDRHINLIEKSVTQRTQAVTVDDGRGRFIDRNGEDLGEERYPVLVVFPFVQINNDMLEKIAHIIGVSRKDIQVQMKSRSKPFVFQKDNRSFPLTKEQMEKVNRTGMLGMVATEVRMQRSREAEHLIGVVGENEKEFKTRYEKLKKLSSKTPIGISGLQQSFDEFLITDGETKVLYQIDRQGEPIFGERAKYIAPGNPFYPVTVQTTIDKWLQLKAEELMKKHGLQKGGLVLLDVQASEIVAMVSKPSLQMNNQHTYKQRLENQMLTPHFPGSVFKTVIATAVIDNGMIQSHRMFNCDTDLYGEHAPQVMMGKLSFTDSFSRSCNRTFALLGDELMRKDKHIMETYLGALGASETVGWEGQLFHTPRFKQLLEEKKAIVWNEEETKRSHKAIAQTAIGQKDVKISPLAIANMMATIARGGEKKEVKAVRDITYKNGTNLFHFEDHMLGGKTLSRSTIKRVQQLLRSVVTAPNGTGSAYQSLPFTVAGKSGTAQTGKENRENRWFAGYFPYENPRYALVVVDLETNRQENAVTHIFADYVDAIYKWEQQRK</sequence>
<organism evidence="10 11">
    <name type="scientific">Bacillus bruguierae</name>
    <dbReference type="NCBI Taxonomy" id="3127667"/>
    <lineage>
        <taxon>Bacteria</taxon>
        <taxon>Bacillati</taxon>
        <taxon>Bacillota</taxon>
        <taxon>Bacilli</taxon>
        <taxon>Bacillales</taxon>
        <taxon>Bacillaceae</taxon>
        <taxon>Bacillus</taxon>
    </lineage>
</organism>